<proteinExistence type="predicted"/>
<keyword evidence="2" id="KW-1185">Reference proteome</keyword>
<organism evidence="1 2">
    <name type="scientific">Ambispora leptoticha</name>
    <dbReference type="NCBI Taxonomy" id="144679"/>
    <lineage>
        <taxon>Eukaryota</taxon>
        <taxon>Fungi</taxon>
        <taxon>Fungi incertae sedis</taxon>
        <taxon>Mucoromycota</taxon>
        <taxon>Glomeromycotina</taxon>
        <taxon>Glomeromycetes</taxon>
        <taxon>Archaeosporales</taxon>
        <taxon>Ambisporaceae</taxon>
        <taxon>Ambispora</taxon>
    </lineage>
</organism>
<evidence type="ECO:0000313" key="2">
    <source>
        <dbReference type="Proteomes" id="UP000789508"/>
    </source>
</evidence>
<gene>
    <name evidence="1" type="ORF">ALEPTO_LOCUS6340</name>
</gene>
<accession>A0A9N9BD78</accession>
<protein>
    <submittedName>
        <fullName evidence="1">5363_t:CDS:1</fullName>
    </submittedName>
</protein>
<dbReference type="AlphaFoldDB" id="A0A9N9BD78"/>
<dbReference type="EMBL" id="CAJVPS010002127">
    <property type="protein sequence ID" value="CAG8560773.1"/>
    <property type="molecule type" value="Genomic_DNA"/>
</dbReference>
<reference evidence="1" key="1">
    <citation type="submission" date="2021-06" db="EMBL/GenBank/DDBJ databases">
        <authorList>
            <person name="Kallberg Y."/>
            <person name="Tangrot J."/>
            <person name="Rosling A."/>
        </authorList>
    </citation>
    <scope>NUCLEOTIDE SEQUENCE</scope>
    <source>
        <strain evidence="1">FL130A</strain>
    </source>
</reference>
<name>A0A9N9BD78_9GLOM</name>
<evidence type="ECO:0000313" key="1">
    <source>
        <dbReference type="EMBL" id="CAG8560773.1"/>
    </source>
</evidence>
<dbReference type="Proteomes" id="UP000789508">
    <property type="component" value="Unassembled WGS sequence"/>
</dbReference>
<sequence length="49" mass="5379">RFSLILEGRFAVRSTVISSSATVEVWVPVVEPIESCEAMEKSNVKAGLR</sequence>
<feature type="non-terminal residue" evidence="1">
    <location>
        <position position="1"/>
    </location>
</feature>
<comment type="caution">
    <text evidence="1">The sequence shown here is derived from an EMBL/GenBank/DDBJ whole genome shotgun (WGS) entry which is preliminary data.</text>
</comment>